<accession>A0ABU5XPY6</accession>
<evidence type="ECO:0008006" key="3">
    <source>
        <dbReference type="Google" id="ProtNLM"/>
    </source>
</evidence>
<name>A0ABU5XPY6_9MYCO</name>
<gene>
    <name evidence="1" type="ORF">K6T79_20290</name>
</gene>
<evidence type="ECO:0000313" key="2">
    <source>
        <dbReference type="Proteomes" id="UP001299596"/>
    </source>
</evidence>
<organism evidence="1 2">
    <name type="scientific">[Mycobacterium] crassicus</name>
    <dbReference type="NCBI Taxonomy" id="2872309"/>
    <lineage>
        <taxon>Bacteria</taxon>
        <taxon>Bacillati</taxon>
        <taxon>Actinomycetota</taxon>
        <taxon>Actinomycetes</taxon>
        <taxon>Mycobacteriales</taxon>
        <taxon>Mycobacteriaceae</taxon>
        <taxon>Mycolicibacter</taxon>
    </lineage>
</organism>
<dbReference type="RefSeq" id="WP_329780386.1">
    <property type="nucleotide sequence ID" value="NZ_JAYJJR010000016.1"/>
</dbReference>
<keyword evidence="2" id="KW-1185">Reference proteome</keyword>
<proteinExistence type="predicted"/>
<sequence>MADITERSLELFLAYAQDAGNWSGTPLVGGNVGGSAEDRGNLTQLKRAGLIQTSPGERGATWINFTEAGVALAAEHGIQIPDW</sequence>
<protein>
    <recommendedName>
        <fullName evidence="3">Transcriptional regulator</fullName>
    </recommendedName>
</protein>
<dbReference type="Proteomes" id="UP001299596">
    <property type="component" value="Unassembled WGS sequence"/>
</dbReference>
<dbReference type="EMBL" id="JAYJJR010000016">
    <property type="protein sequence ID" value="MEB3023387.1"/>
    <property type="molecule type" value="Genomic_DNA"/>
</dbReference>
<comment type="caution">
    <text evidence="1">The sequence shown here is derived from an EMBL/GenBank/DDBJ whole genome shotgun (WGS) entry which is preliminary data.</text>
</comment>
<reference evidence="1 2" key="1">
    <citation type="submission" date="2023-12" db="EMBL/GenBank/DDBJ databases">
        <title>Description of new species of Mycobacterium terrae complex isolated from sewage at the Sao Paulo Zoological Park Foundation in Brazil.</title>
        <authorList>
            <person name="Romagnoli C.L."/>
            <person name="Conceicao E.C."/>
            <person name="Machado E."/>
            <person name="Barreto L.B.P.F."/>
            <person name="Sharma A."/>
            <person name="Silva N.M."/>
            <person name="Marques L.E."/>
            <person name="Juliana M.A."/>
            <person name="Lourenco M.C.S."/>
            <person name="Digiampietri L.A."/>
            <person name="Suffys P.N."/>
            <person name="Viana-Niero C."/>
        </authorList>
    </citation>
    <scope>NUCLEOTIDE SEQUENCE [LARGE SCALE GENOMIC DNA]</scope>
    <source>
        <strain evidence="1 2">MYC098</strain>
    </source>
</reference>
<evidence type="ECO:0000313" key="1">
    <source>
        <dbReference type="EMBL" id="MEB3023387.1"/>
    </source>
</evidence>